<comment type="caution">
    <text evidence="2">The sequence shown here is derived from an EMBL/GenBank/DDBJ whole genome shotgun (WGS) entry which is preliminary data.</text>
</comment>
<organism evidence="2 3">
    <name type="scientific">Bifidobacterium aquikefiri</name>
    <dbReference type="NCBI Taxonomy" id="1653207"/>
    <lineage>
        <taxon>Bacteria</taxon>
        <taxon>Bacillati</taxon>
        <taxon>Actinomycetota</taxon>
        <taxon>Actinomycetes</taxon>
        <taxon>Bifidobacteriales</taxon>
        <taxon>Bifidobacteriaceae</taxon>
        <taxon>Bifidobacterium</taxon>
    </lineage>
</organism>
<evidence type="ECO:0000313" key="2">
    <source>
        <dbReference type="EMBL" id="OZG65563.1"/>
    </source>
</evidence>
<dbReference type="AlphaFoldDB" id="A0A261G314"/>
<protein>
    <submittedName>
        <fullName evidence="2">Transcriptional regulator</fullName>
    </submittedName>
</protein>
<dbReference type="PIRSF" id="PIRSF031644">
    <property type="entry name" value="UCP031644"/>
    <property type="match status" value="1"/>
</dbReference>
<dbReference type="InterPro" id="IPR011256">
    <property type="entry name" value="Reg_factor_effector_dom_sf"/>
</dbReference>
<evidence type="ECO:0000313" key="3">
    <source>
        <dbReference type="Proteomes" id="UP000216451"/>
    </source>
</evidence>
<feature type="domain" description="GyrI-like small molecule binding" evidence="1">
    <location>
        <begin position="18"/>
        <end position="212"/>
    </location>
</feature>
<dbReference type="EMBL" id="MWXA01000008">
    <property type="protein sequence ID" value="OZG65563.1"/>
    <property type="molecule type" value="Genomic_DNA"/>
</dbReference>
<proteinExistence type="predicted"/>
<sequence length="221" mass="25257">MVFDFKREYKDIYRPGTTPSIIDVPPMRFIMVDGKGDPNTSEDYQAAVELLYGLSYTIKMSKKGPYLPDGYFDYVVPPLEGLWSLDDGGEFRGNGAMITDKSKFLWTAMIRQPDFVTQKVFAWAKDTLAKKKPDLDLSKARLADLAEGLCGQVMHIGVYDDEPATLTLLEKFISDNGYKTEMTDIRRHHEIYLGDPRRTAPEKLRTIIRHPIIKLIESEQL</sequence>
<keyword evidence="3" id="KW-1185">Reference proteome</keyword>
<accession>A0A261G314</accession>
<dbReference type="Proteomes" id="UP000216451">
    <property type="component" value="Unassembled WGS sequence"/>
</dbReference>
<dbReference type="Pfam" id="PF06445">
    <property type="entry name" value="GyrI-like"/>
    <property type="match status" value="1"/>
</dbReference>
<dbReference type="RefSeq" id="WP_094694808.1">
    <property type="nucleotide sequence ID" value="NZ_JBDNSG010000017.1"/>
</dbReference>
<reference evidence="2 3" key="1">
    <citation type="journal article" date="2017" name="BMC Genomics">
        <title>Comparative genomic and phylogenomic analyses of the Bifidobacteriaceae family.</title>
        <authorList>
            <person name="Lugli G.A."/>
            <person name="Milani C."/>
            <person name="Turroni F."/>
            <person name="Duranti S."/>
            <person name="Mancabelli L."/>
            <person name="Mangifesta M."/>
            <person name="Ferrario C."/>
            <person name="Modesto M."/>
            <person name="Mattarelli P."/>
            <person name="Jiri K."/>
            <person name="van Sinderen D."/>
            <person name="Ventura M."/>
        </authorList>
    </citation>
    <scope>NUCLEOTIDE SEQUENCE [LARGE SCALE GENOMIC DNA]</scope>
    <source>
        <strain evidence="2 3">LMG 28769</strain>
    </source>
</reference>
<dbReference type="Gene3D" id="3.20.80.10">
    <property type="entry name" value="Regulatory factor, effector binding domain"/>
    <property type="match status" value="1"/>
</dbReference>
<name>A0A261G314_9BIFI</name>
<dbReference type="InterPro" id="IPR029442">
    <property type="entry name" value="GyrI-like"/>
</dbReference>
<evidence type="ECO:0000259" key="1">
    <source>
        <dbReference type="Pfam" id="PF06445"/>
    </source>
</evidence>
<gene>
    <name evidence="2" type="ORF">BAQU_1746</name>
</gene>
<dbReference type="OrthoDB" id="4772335at2"/>
<dbReference type="InterPro" id="IPR008319">
    <property type="entry name" value="GyrI-like_CCH_Lin2189-like"/>
</dbReference>
<dbReference type="GeneID" id="98296397"/>